<dbReference type="Proteomes" id="UP000439113">
    <property type="component" value="Unassembled WGS sequence"/>
</dbReference>
<sequence length="524" mass="60023">MIREVAQHLEIELNKFHGATMIANWIEFGQVSAERDDNLSEYFFENGVLQLVIGNRHQFLVLGRKGAGKTAVFKHLSENPKKFLGPNDIATSLSLQNYSWDVHSLLSTDGKAPSLAYIHSWKYVIYLFALKELISKNINSPKIKIAKQIIEKVYTSPFPKLGDVLGQKLLQLSKLKLPSGTLDFDGFEIDKVGMSGGEITFSDVKKNNSLQISLNRSLERLSDIFEDALLDTLGQERRVFVTFDRIDEAWDSASFESSQRIIAGLIGAAEAISGKFRGVLRPVIFLREDIFDTLSLNDKNKLKSDCGQLLAWTKDGLSRMILERVNFFARKSNNSEFADIDGLFDRNQMRQARAPFDYIMLRTMLRPRDFIRLLQLVKEDMQNRQNNPFDKDVVNNEKLECRSIYNAEAKYSDWLIQEIRDEWQVQFPRINTLFSAIQNHGATTLTAEDLCNSLRQLERIASTRDINADLRFLFDNSIIGFRVGKSQQWKFKCFFTAQGFVESAIYKVHDGLHSGLNLTERRKS</sequence>
<comment type="caution">
    <text evidence="1">The sequence shown here is derived from an EMBL/GenBank/DDBJ whole genome shotgun (WGS) entry which is preliminary data.</text>
</comment>
<proteinExistence type="predicted"/>
<dbReference type="NCBIfam" id="NF047389">
    <property type="entry name" value="ATPase_Sll1717"/>
    <property type="match status" value="1"/>
</dbReference>
<dbReference type="OrthoDB" id="9179688at2"/>
<organism evidence="1 2">
    <name type="scientific">Rhodoblastus acidophilus</name>
    <name type="common">Rhodopseudomonas acidophila</name>
    <dbReference type="NCBI Taxonomy" id="1074"/>
    <lineage>
        <taxon>Bacteria</taxon>
        <taxon>Pseudomonadati</taxon>
        <taxon>Pseudomonadota</taxon>
        <taxon>Alphaproteobacteria</taxon>
        <taxon>Hyphomicrobiales</taxon>
        <taxon>Rhodoblastaceae</taxon>
        <taxon>Rhodoblastus</taxon>
    </lineage>
</organism>
<evidence type="ECO:0000313" key="1">
    <source>
        <dbReference type="EMBL" id="MTV31235.1"/>
    </source>
</evidence>
<dbReference type="AlphaFoldDB" id="A0A6N8DNU7"/>
<accession>A0A6N8DNU7</accession>
<name>A0A6N8DNU7_RHOAC</name>
<protein>
    <submittedName>
        <fullName evidence="1">ATPase</fullName>
    </submittedName>
</protein>
<gene>
    <name evidence="1" type="ORF">GJ654_09530</name>
</gene>
<dbReference type="InterPro" id="IPR059206">
    <property type="entry name" value="Sll1717-like"/>
</dbReference>
<dbReference type="EMBL" id="WNKS01000006">
    <property type="protein sequence ID" value="MTV31235.1"/>
    <property type="molecule type" value="Genomic_DNA"/>
</dbReference>
<evidence type="ECO:0000313" key="2">
    <source>
        <dbReference type="Proteomes" id="UP000439113"/>
    </source>
</evidence>
<dbReference type="RefSeq" id="WP_155445920.1">
    <property type="nucleotide sequence ID" value="NZ_JAOQNR010000006.1"/>
</dbReference>
<reference evidence="1 2" key="1">
    <citation type="submission" date="2019-11" db="EMBL/GenBank/DDBJ databases">
        <title>Whole-genome sequence of a Rhodoblastus acidophilus DSM 142.</title>
        <authorList>
            <person name="Kyndt J.A."/>
            <person name="Meyer T.E."/>
        </authorList>
    </citation>
    <scope>NUCLEOTIDE SEQUENCE [LARGE SCALE GENOMIC DNA]</scope>
    <source>
        <strain evidence="1 2">DSM 142</strain>
    </source>
</reference>